<evidence type="ECO:0000313" key="4">
    <source>
        <dbReference type="Proteomes" id="UP000749559"/>
    </source>
</evidence>
<evidence type="ECO:0000313" key="3">
    <source>
        <dbReference type="EMBL" id="CAH1796761.1"/>
    </source>
</evidence>
<feature type="region of interest" description="Disordered" evidence="2">
    <location>
        <begin position="1"/>
        <end position="27"/>
    </location>
</feature>
<protein>
    <submittedName>
        <fullName evidence="3">Uncharacterized protein</fullName>
    </submittedName>
</protein>
<proteinExistence type="predicted"/>
<comment type="caution">
    <text evidence="3">The sequence shown here is derived from an EMBL/GenBank/DDBJ whole genome shotgun (WGS) entry which is preliminary data.</text>
</comment>
<dbReference type="Gene3D" id="1.20.58.1520">
    <property type="match status" value="1"/>
</dbReference>
<name>A0A8J1TXF2_OWEFU</name>
<keyword evidence="4" id="KW-1185">Reference proteome</keyword>
<feature type="coiled-coil region" evidence="1">
    <location>
        <begin position="431"/>
        <end position="465"/>
    </location>
</feature>
<evidence type="ECO:0000256" key="2">
    <source>
        <dbReference type="SAM" id="MobiDB-lite"/>
    </source>
</evidence>
<dbReference type="PANTHER" id="PTHR16078">
    <property type="entry name" value="COILED-COIL DOMAIN-CONTAINING PROTEIN 87"/>
    <property type="match status" value="1"/>
</dbReference>
<feature type="region of interest" description="Disordered" evidence="2">
    <location>
        <begin position="696"/>
        <end position="716"/>
    </location>
</feature>
<feature type="region of interest" description="Disordered" evidence="2">
    <location>
        <begin position="751"/>
        <end position="787"/>
    </location>
</feature>
<organism evidence="3 4">
    <name type="scientific">Owenia fusiformis</name>
    <name type="common">Polychaete worm</name>
    <dbReference type="NCBI Taxonomy" id="6347"/>
    <lineage>
        <taxon>Eukaryota</taxon>
        <taxon>Metazoa</taxon>
        <taxon>Spiralia</taxon>
        <taxon>Lophotrochozoa</taxon>
        <taxon>Annelida</taxon>
        <taxon>Polychaeta</taxon>
        <taxon>Sedentaria</taxon>
        <taxon>Canalipalpata</taxon>
        <taxon>Sabellida</taxon>
        <taxon>Oweniida</taxon>
        <taxon>Oweniidae</taxon>
        <taxon>Owenia</taxon>
    </lineage>
</organism>
<feature type="coiled-coil region" evidence="1">
    <location>
        <begin position="292"/>
        <end position="319"/>
    </location>
</feature>
<feature type="compositionally biased region" description="Basic and acidic residues" evidence="2">
    <location>
        <begin position="593"/>
        <end position="606"/>
    </location>
</feature>
<evidence type="ECO:0000256" key="1">
    <source>
        <dbReference type="SAM" id="Coils"/>
    </source>
</evidence>
<dbReference type="Pfam" id="PF03999">
    <property type="entry name" value="MAP65_ASE1"/>
    <property type="match status" value="1"/>
</dbReference>
<feature type="region of interest" description="Disordered" evidence="2">
    <location>
        <begin position="593"/>
        <end position="618"/>
    </location>
</feature>
<dbReference type="EMBL" id="CAIIXF020000010">
    <property type="protein sequence ID" value="CAH1796761.1"/>
    <property type="molecule type" value="Genomic_DNA"/>
</dbReference>
<dbReference type="InterPro" id="IPR037383">
    <property type="entry name" value="CCDC87"/>
</dbReference>
<reference evidence="3" key="1">
    <citation type="submission" date="2022-03" db="EMBL/GenBank/DDBJ databases">
        <authorList>
            <person name="Martin C."/>
        </authorList>
    </citation>
    <scope>NUCLEOTIDE SEQUENCE</scope>
</reference>
<accession>A0A8J1TXF2</accession>
<keyword evidence="1" id="KW-0175">Coiled coil</keyword>
<sequence length="1022" mass="118686">MPVEPGISYPRYKPVPNIQPDSKNQEGMYNETNLGFSQKDVQGRYEAVLGPLSLFAPYPHEDVQTPEPMLLNRPVTPIDEEIRAPPKNFSKLAQYVRRRIAVRNDVQHISSDDQQYLAGTIMGEVNAIWEDIRLQVDDPFLTPVENRELNRRIIVHIVTVCEELFKHYLEKARVLNARGIFSGPANMSRLKAQLALDANKFLNFLTIRRYIVSDMREGRQTKDDKTDDGFEYPKKAALPEQPAPLLSYRGLLNASRPKSKSKKYKFRTAEEDLQEMEDNLPVLDTGKLLGIISDLPDRREELEEEAELVNEEVNHKRKLRDTERFELSSREKIMLKRCGSLPQIHYGETLAEELGLDEDQRDIMSQMEYAGPYEEVEQEDDDIDENEKAQLDSMAYAAQDLAKLTMRYDEKHPEEKPDEDLPPLLQALSSTSKHDNRKEHLKRQLDELERKEQEYQKQQNIQLEEPLQPQPATVAAKMPNKMIVRTSDIRVSERVCMSSITINQYNPVYNDLVDEIDPQTVKALDKNLFLGDEIKEVYKEIMKTVPTDHLDIERGDIVEPVADYADLSKCLASATLGKKKVDRVINESLQTRHEPPWQEKGAKEWVRTPGSPPKDKKGVALLDPMTPDVAKIMDISNKIKTHDPNLPSMAMDFASRSYASWLNWWKHTITSDDYMKYLSTQESDYINTIFHFYDSEEEDDEEEMRSPSQQTAYTQRIERAREKEEQIEEMRKQKKEYEPGMWNVNSVLLGGLGKDPADEEEEDVESQHEGGLLPTRPSDTRGSQRSGTMLSLKSHNLLDRPASHIIIKNLVPRDFSRTDIAPSRLTLLTQHTDTKSTITKKSEKMLSPQDRLERVWASLQMPDAQKLDMAIKYSSHDHFENLERSIEEWERATRLVLQREELIARLEKFEREASDPNRFFDKGYRGSSVARLDEARHRSSLYRKIEVITKDVKRIVTSIEEEFGDKITFQGRPYLEKMQWDRTEMLYWLQEERKQQMLEHEARIKQLPLRMAQLEPITPTIS</sequence>
<dbReference type="AlphaFoldDB" id="A0A8J1TXF2"/>
<dbReference type="PANTHER" id="PTHR16078:SF1">
    <property type="entry name" value="COILED-COIL DOMAIN-CONTAINING PROTEIN 87"/>
    <property type="match status" value="1"/>
</dbReference>
<dbReference type="Proteomes" id="UP000749559">
    <property type="component" value="Unassembled WGS sequence"/>
</dbReference>
<dbReference type="OrthoDB" id="67750at2759"/>
<gene>
    <name evidence="3" type="ORF">OFUS_LOCUS21136</name>
</gene>